<dbReference type="EMBL" id="CP000124">
    <property type="protein sequence ID" value="ABA48654.1"/>
    <property type="molecule type" value="Genomic_DNA"/>
</dbReference>
<evidence type="ECO:0000313" key="3">
    <source>
        <dbReference type="EMBL" id="ABA48654.1"/>
    </source>
</evidence>
<accession>Q3JRS2</accession>
<name>Q3JRS2_BURP1</name>
<sequence>MGGERAQPFFRQRIEPRGEHRIVGRRERQLVDHDERQRVAAHVDAFPEALAADENRVAVGAKAVEQFGAARIALYEERRAPAARVDRVAQLHRDSVDRAQRRAQHEHAAARRLDRRQRGVEHRVGERGRRRLRQVPRHVQKPLRLIVERARQRHRTARTEAHLRRVVREIATHRQRRRREDPRARHARALLRENRRDRQRRFVQLNGMREHLDPTHLLGRIAVLARLRGGLRVGRVGRAVLRAGRDPARQQILQLARAALARGDRFGTLRLPRKRRRQRIERRVERIERAEQRMTVAELRERHPDDAVVGEREPHVARRTLERAAELHPFDRVARVREAFGHRVARELEQLRRR</sequence>
<feature type="region of interest" description="Disordered" evidence="2">
    <location>
        <begin position="98"/>
        <end position="127"/>
    </location>
</feature>
<dbReference type="AlphaFoldDB" id="Q3JRS2"/>
<feature type="coiled-coil region" evidence="1">
    <location>
        <begin position="273"/>
        <end position="300"/>
    </location>
</feature>
<keyword evidence="1" id="KW-0175">Coiled coil</keyword>
<gene>
    <name evidence="3" type="ordered locus">BURPS1710b_2335</name>
</gene>
<evidence type="ECO:0000313" key="4">
    <source>
        <dbReference type="Proteomes" id="UP000002700"/>
    </source>
</evidence>
<evidence type="ECO:0000256" key="2">
    <source>
        <dbReference type="SAM" id="MobiDB-lite"/>
    </source>
</evidence>
<proteinExistence type="predicted"/>
<dbReference type="KEGG" id="bpm:BURPS1710b_2335"/>
<evidence type="ECO:0000256" key="1">
    <source>
        <dbReference type="SAM" id="Coils"/>
    </source>
</evidence>
<dbReference type="HOGENOM" id="CLU_782290_0_0_4"/>
<protein>
    <submittedName>
        <fullName evidence="3">Uncharacterized protein</fullName>
    </submittedName>
</protein>
<dbReference type="Proteomes" id="UP000002700">
    <property type="component" value="Chromosome I"/>
</dbReference>
<dbReference type="EnsemblBacteria" id="ABA48654">
    <property type="protein sequence ID" value="ABA48654"/>
    <property type="gene ID" value="BURPS1710b_2335"/>
</dbReference>
<organism evidence="3 4">
    <name type="scientific">Burkholderia pseudomallei (strain 1710b)</name>
    <dbReference type="NCBI Taxonomy" id="320372"/>
    <lineage>
        <taxon>Bacteria</taxon>
        <taxon>Pseudomonadati</taxon>
        <taxon>Pseudomonadota</taxon>
        <taxon>Betaproteobacteria</taxon>
        <taxon>Burkholderiales</taxon>
        <taxon>Burkholderiaceae</taxon>
        <taxon>Burkholderia</taxon>
        <taxon>pseudomallei group</taxon>
    </lineage>
</organism>
<reference evidence="3 4" key="1">
    <citation type="submission" date="2005-09" db="EMBL/GenBank/DDBJ databases">
        <authorList>
            <person name="Woods D.E."/>
            <person name="Nierman W.C."/>
        </authorList>
    </citation>
    <scope>NUCLEOTIDE SEQUENCE [LARGE SCALE GENOMIC DNA]</scope>
    <source>
        <strain evidence="3 4">1710b</strain>
    </source>
</reference>